<evidence type="ECO:0000313" key="11">
    <source>
        <dbReference type="EMBL" id="KAF2806575.1"/>
    </source>
</evidence>
<keyword evidence="6 10" id="KW-1133">Transmembrane helix</keyword>
<feature type="region of interest" description="Disordered" evidence="9">
    <location>
        <begin position="1"/>
        <end position="49"/>
    </location>
</feature>
<dbReference type="PANTHER" id="PTHR31806">
    <property type="entry name" value="PURINE-CYTOSINE PERMEASE FCY2-RELATED"/>
    <property type="match status" value="1"/>
</dbReference>
<comment type="subcellular location">
    <subcellularLocation>
        <location evidence="1">Membrane</location>
        <topology evidence="1">Multi-pass membrane protein</topology>
    </subcellularLocation>
</comment>
<dbReference type="AlphaFoldDB" id="A0A6A6YEU7"/>
<feature type="transmembrane region" description="Helical" evidence="10">
    <location>
        <begin position="168"/>
        <end position="192"/>
    </location>
</feature>
<organism evidence="11">
    <name type="scientific">Mytilinidion resinicola</name>
    <dbReference type="NCBI Taxonomy" id="574789"/>
    <lineage>
        <taxon>Eukaryota</taxon>
        <taxon>Fungi</taxon>
        <taxon>Dikarya</taxon>
        <taxon>Ascomycota</taxon>
        <taxon>Pezizomycotina</taxon>
        <taxon>Dothideomycetes</taxon>
        <taxon>Pleosporomycetidae</taxon>
        <taxon>Mytilinidiales</taxon>
        <taxon>Mytilinidiaceae</taxon>
        <taxon>Mytilinidion</taxon>
    </lineage>
</organism>
<feature type="transmembrane region" description="Helical" evidence="10">
    <location>
        <begin position="230"/>
        <end position="250"/>
    </location>
</feature>
<evidence type="ECO:0000256" key="3">
    <source>
        <dbReference type="ARBA" id="ARBA00022448"/>
    </source>
</evidence>
<evidence type="ECO:0000256" key="9">
    <source>
        <dbReference type="SAM" id="MobiDB-lite"/>
    </source>
</evidence>
<dbReference type="Gene3D" id="1.10.4160.10">
    <property type="entry name" value="Hydantoin permease"/>
    <property type="match status" value="1"/>
</dbReference>
<dbReference type="InterPro" id="IPR026030">
    <property type="entry name" value="Pur-cyt_permease_Fcy2/21/22"/>
</dbReference>
<keyword evidence="5 10" id="KW-0812">Transmembrane</keyword>
<feature type="transmembrane region" description="Helical" evidence="10">
    <location>
        <begin position="198"/>
        <end position="218"/>
    </location>
</feature>
<keyword evidence="12" id="KW-1185">Reference proteome</keyword>
<sequence>MNDEDPGPEAKEIRRTSKDLERCVDERSPPAISVPSDSPNTPADQSHKPTWKAVKQWNSRFEALTGLESRGIARVTLSERQPVATTSYFILDVILLWVSCDLTANTVVLSMLGPLVFDLSLKDAALCAVFGALIGSLGPAYICTWGPRSGNRTMIIARYFMGYYPSKLCCVLSLVIMLGYGTINCIITGQLLSAVQGGGMSLIVGIVIVSIIALIVAVTGMKAFHAYERYAWFPQVLVLFVLIGSAGSNFDTVAPSKGDSTTVIGHRLSYLSLCVSSPLAWSTIAADFFVYYSPTTSKRALFISTYLGNIIAFSFAYLIGVGLASGVAQNPDWATAYDESQGALILAGFNGLRTFGSICGVIIALGVIADQIAATYSSALVLQMLDRRVGRVPRWVLTLLIVAIYTACAIGGRNSLFDIFQNFLALMGYWVSIFVCIALEEQVLFRTARIKRLRSRNPELEHEDDGFDWDVWHDWKSVPAGLAAFASFLIGWVGAIVSMDQAWYVGPVAKLVGKDGADLGLWVATGFTLLTFPPLRYLELKKLGR</sequence>
<evidence type="ECO:0000256" key="1">
    <source>
        <dbReference type="ARBA" id="ARBA00004141"/>
    </source>
</evidence>
<dbReference type="GO" id="GO:0005886">
    <property type="term" value="C:plasma membrane"/>
    <property type="evidence" value="ECO:0007669"/>
    <property type="project" value="TreeGrafter"/>
</dbReference>
<dbReference type="OrthoDB" id="5428495at2759"/>
<keyword evidence="3 8" id="KW-0813">Transport</keyword>
<proteinExistence type="inferred from homology"/>
<dbReference type="GO" id="GO:0000329">
    <property type="term" value="C:fungal-type vacuole membrane"/>
    <property type="evidence" value="ECO:0007669"/>
    <property type="project" value="TreeGrafter"/>
</dbReference>
<dbReference type="FunFam" id="1.10.4160.10:FF:000002">
    <property type="entry name" value="Purine-cytosine permease fcyB"/>
    <property type="match status" value="1"/>
</dbReference>
<feature type="transmembrane region" description="Helical" evidence="10">
    <location>
        <begin position="270"/>
        <end position="294"/>
    </location>
</feature>
<feature type="transmembrane region" description="Helical" evidence="10">
    <location>
        <begin position="480"/>
        <end position="499"/>
    </location>
</feature>
<dbReference type="Pfam" id="PF02133">
    <property type="entry name" value="Transp_cyt_pur"/>
    <property type="match status" value="1"/>
</dbReference>
<evidence type="ECO:0000256" key="8">
    <source>
        <dbReference type="PIRNR" id="PIRNR002744"/>
    </source>
</evidence>
<gene>
    <name evidence="11 13" type="ORF">BDZ99DRAFT_466139</name>
</gene>
<reference evidence="11 13" key="1">
    <citation type="journal article" date="2020" name="Stud. Mycol.">
        <title>101 Dothideomycetes genomes: a test case for predicting lifestyles and emergence of pathogens.</title>
        <authorList>
            <person name="Haridas S."/>
            <person name="Albert R."/>
            <person name="Binder M."/>
            <person name="Bloem J."/>
            <person name="Labutti K."/>
            <person name="Salamov A."/>
            <person name="Andreopoulos B."/>
            <person name="Baker S."/>
            <person name="Barry K."/>
            <person name="Bills G."/>
            <person name="Bluhm B."/>
            <person name="Cannon C."/>
            <person name="Castanera R."/>
            <person name="Culley D."/>
            <person name="Daum C."/>
            <person name="Ezra D."/>
            <person name="Gonzalez J."/>
            <person name="Henrissat B."/>
            <person name="Kuo A."/>
            <person name="Liang C."/>
            <person name="Lipzen A."/>
            <person name="Lutzoni F."/>
            <person name="Magnuson J."/>
            <person name="Mondo S."/>
            <person name="Nolan M."/>
            <person name="Ohm R."/>
            <person name="Pangilinan J."/>
            <person name="Park H.-J."/>
            <person name="Ramirez L."/>
            <person name="Alfaro M."/>
            <person name="Sun H."/>
            <person name="Tritt A."/>
            <person name="Yoshinaga Y."/>
            <person name="Zwiers L.-H."/>
            <person name="Turgeon B."/>
            <person name="Goodwin S."/>
            <person name="Spatafora J."/>
            <person name="Crous P."/>
            <person name="Grigoriev I."/>
        </authorList>
    </citation>
    <scope>NUCLEOTIDE SEQUENCE</scope>
    <source>
        <strain evidence="11 13">CBS 304.34</strain>
    </source>
</reference>
<name>A0A6A6YEU7_9PEZI</name>
<evidence type="ECO:0000256" key="4">
    <source>
        <dbReference type="ARBA" id="ARBA00022553"/>
    </source>
</evidence>
<reference evidence="13" key="3">
    <citation type="submission" date="2025-04" db="UniProtKB">
        <authorList>
            <consortium name="RefSeq"/>
        </authorList>
    </citation>
    <scope>IDENTIFICATION</scope>
    <source>
        <strain evidence="13">CBS 304.34</strain>
    </source>
</reference>
<evidence type="ECO:0000256" key="2">
    <source>
        <dbReference type="ARBA" id="ARBA00008974"/>
    </source>
</evidence>
<dbReference type="InterPro" id="IPR001248">
    <property type="entry name" value="Pur-cyt_permease"/>
</dbReference>
<feature type="transmembrane region" description="Helical" evidence="10">
    <location>
        <begin position="419"/>
        <end position="439"/>
    </location>
</feature>
<feature type="transmembrane region" description="Helical" evidence="10">
    <location>
        <begin position="355"/>
        <end position="382"/>
    </location>
</feature>
<dbReference type="GO" id="GO:0015851">
    <property type="term" value="P:nucleobase transport"/>
    <property type="evidence" value="ECO:0007669"/>
    <property type="project" value="UniProtKB-ARBA"/>
</dbReference>
<dbReference type="GeneID" id="54461593"/>
<feature type="transmembrane region" description="Helical" evidence="10">
    <location>
        <begin position="306"/>
        <end position="328"/>
    </location>
</feature>
<dbReference type="EMBL" id="MU003707">
    <property type="protein sequence ID" value="KAF2806575.1"/>
    <property type="molecule type" value="Genomic_DNA"/>
</dbReference>
<feature type="transmembrane region" description="Helical" evidence="10">
    <location>
        <begin position="394"/>
        <end position="413"/>
    </location>
</feature>
<dbReference type="PIRSF" id="PIRSF002744">
    <property type="entry name" value="Pur-cyt_permease"/>
    <property type="match status" value="1"/>
</dbReference>
<evidence type="ECO:0000256" key="10">
    <source>
        <dbReference type="SAM" id="Phobius"/>
    </source>
</evidence>
<evidence type="ECO:0000256" key="5">
    <source>
        <dbReference type="ARBA" id="ARBA00022692"/>
    </source>
</evidence>
<dbReference type="PANTHER" id="PTHR31806:SF16">
    <property type="entry name" value="PURINE-CYTOSINE TRANSPORTER (EUROFUNG)"/>
    <property type="match status" value="1"/>
</dbReference>
<feature type="transmembrane region" description="Helical" evidence="10">
    <location>
        <begin position="519"/>
        <end position="538"/>
    </location>
</feature>
<evidence type="ECO:0000256" key="7">
    <source>
        <dbReference type="ARBA" id="ARBA00023136"/>
    </source>
</evidence>
<comment type="similarity">
    <text evidence="2 8">Belongs to the purine-cytosine permease (2.A.39) family.</text>
</comment>
<feature type="compositionally biased region" description="Polar residues" evidence="9">
    <location>
        <begin position="35"/>
        <end position="44"/>
    </location>
</feature>
<protein>
    <submittedName>
        <fullName evidence="11 13">Vitamin B6 transporter</fullName>
    </submittedName>
</protein>
<keyword evidence="4" id="KW-0597">Phosphoprotein</keyword>
<accession>A0A6A6YEU7</accession>
<feature type="transmembrane region" description="Helical" evidence="10">
    <location>
        <begin position="88"/>
        <end position="112"/>
    </location>
</feature>
<dbReference type="Proteomes" id="UP000504636">
    <property type="component" value="Unplaced"/>
</dbReference>
<evidence type="ECO:0000256" key="6">
    <source>
        <dbReference type="ARBA" id="ARBA00022989"/>
    </source>
</evidence>
<feature type="transmembrane region" description="Helical" evidence="10">
    <location>
        <begin position="124"/>
        <end position="147"/>
    </location>
</feature>
<evidence type="ECO:0000313" key="12">
    <source>
        <dbReference type="Proteomes" id="UP000504636"/>
    </source>
</evidence>
<evidence type="ECO:0000313" key="13">
    <source>
        <dbReference type="RefSeq" id="XP_033573539.1"/>
    </source>
</evidence>
<reference evidence="13" key="2">
    <citation type="submission" date="2020-04" db="EMBL/GenBank/DDBJ databases">
        <authorList>
            <consortium name="NCBI Genome Project"/>
        </authorList>
    </citation>
    <scope>NUCLEOTIDE SEQUENCE</scope>
    <source>
        <strain evidence="13">CBS 304.34</strain>
    </source>
</reference>
<dbReference type="GO" id="GO:0022857">
    <property type="term" value="F:transmembrane transporter activity"/>
    <property type="evidence" value="ECO:0007669"/>
    <property type="project" value="InterPro"/>
</dbReference>
<feature type="compositionally biased region" description="Basic and acidic residues" evidence="9">
    <location>
        <begin position="8"/>
        <end position="28"/>
    </location>
</feature>
<keyword evidence="7 8" id="KW-0472">Membrane</keyword>
<dbReference type="RefSeq" id="XP_033573539.1">
    <property type="nucleotide sequence ID" value="XM_033720700.1"/>
</dbReference>